<dbReference type="EMBL" id="JADOBH010000008">
    <property type="protein sequence ID" value="MBF7958564.1"/>
    <property type="molecule type" value="Genomic_DNA"/>
</dbReference>
<organism evidence="1 2">
    <name type="scientific">Rahnella victoriana</name>
    <dbReference type="NCBI Taxonomy" id="1510570"/>
    <lineage>
        <taxon>Bacteria</taxon>
        <taxon>Pseudomonadati</taxon>
        <taxon>Pseudomonadota</taxon>
        <taxon>Gammaproteobacteria</taxon>
        <taxon>Enterobacterales</taxon>
        <taxon>Yersiniaceae</taxon>
        <taxon>Rahnella</taxon>
    </lineage>
</organism>
<dbReference type="RefSeq" id="WP_131694305.1">
    <property type="nucleotide sequence ID" value="NZ_CBCSED010000014.1"/>
</dbReference>
<keyword evidence="2" id="KW-1185">Reference proteome</keyword>
<proteinExistence type="predicted"/>
<evidence type="ECO:0000313" key="2">
    <source>
        <dbReference type="Proteomes" id="UP000600307"/>
    </source>
</evidence>
<evidence type="ECO:0000313" key="1">
    <source>
        <dbReference type="EMBL" id="MBF7958564.1"/>
    </source>
</evidence>
<comment type="caution">
    <text evidence="1">The sequence shown here is derived from an EMBL/GenBank/DDBJ whole genome shotgun (WGS) entry which is preliminary data.</text>
</comment>
<name>A0ABS0DXE2_9GAMM</name>
<sequence length="129" mass="14244">MAQYSIDQLSPIINNSVVLQQGNNIPRAAIATITLAIPVLSKAVAPVVEKKKSGMFSGGNIGLTISTRKSRYEMNDKGMARSGIFSEAGNKADAKAEFPLLWFFQQISFLRTNTSYAGNAARHRRRWIR</sequence>
<accession>A0ABS0DXE2</accession>
<dbReference type="Proteomes" id="UP000600307">
    <property type="component" value="Unassembled WGS sequence"/>
</dbReference>
<reference evidence="1 2" key="1">
    <citation type="submission" date="2020-11" db="EMBL/GenBank/DDBJ databases">
        <title>Taxonomic investigation of Rahnella spp.</title>
        <authorList>
            <person name="Lee S.D."/>
        </authorList>
    </citation>
    <scope>NUCLEOTIDE SEQUENCE [LARGE SCALE GENOMIC DNA]</scope>
    <source>
        <strain evidence="1 2">SAP-10</strain>
    </source>
</reference>
<protein>
    <submittedName>
        <fullName evidence="1">Uncharacterized protein</fullName>
    </submittedName>
</protein>
<gene>
    <name evidence="1" type="ORF">IV431_23715</name>
</gene>